<name>A0A3D9BXS2_9RHOB</name>
<dbReference type="OrthoDB" id="7839352at2"/>
<dbReference type="PANTHER" id="PTHR36573:SF1">
    <property type="entry name" value="INTERMEMBRANE PHOSPHOLIPID TRANSPORT SYSTEM BINDING PROTEIN MLAC"/>
    <property type="match status" value="1"/>
</dbReference>
<sequence>MTRRGTLAALAGGAALALAPRAAQALTEAQARDLVQSLVDDINAVIASGKPEAAMYRDFERIFATYADVPTVALYTLGVDGRAATDAQKRAYIDAFRGYIARKYGARFRDFIGGRLEMEGVRRIKSYYQVRTTAYLRGEDPFFVDFQVSDRSGEPRFFNMFIEGVNMLLTEREEIGAMLDRRGRDLDRLIADLRTMG</sequence>
<reference evidence="2 3" key="1">
    <citation type="journal article" date="2017" name="Int. J. Syst. Evol. Microbiol.">
        <title>Rhodosalinus sediminis gen. nov., sp. nov., isolated from marine saltern.</title>
        <authorList>
            <person name="Guo L.Y."/>
            <person name="Ling S.K."/>
            <person name="Li C.M."/>
            <person name="Chen G.J."/>
            <person name="Du Z.J."/>
        </authorList>
    </citation>
    <scope>NUCLEOTIDE SEQUENCE [LARGE SCALE GENOMIC DNA]</scope>
    <source>
        <strain evidence="2 3">WDN1C137</strain>
    </source>
</reference>
<dbReference type="PANTHER" id="PTHR36573">
    <property type="entry name" value="INTERMEMBRANE PHOSPHOLIPID TRANSPORT SYSTEM BINDING PROTEIN MLAC"/>
    <property type="match status" value="1"/>
</dbReference>
<dbReference type="InterPro" id="IPR008869">
    <property type="entry name" value="MlaC/ttg2D"/>
</dbReference>
<dbReference type="EMBL" id="QOHR01000003">
    <property type="protein sequence ID" value="REC58327.1"/>
    <property type="molecule type" value="Genomic_DNA"/>
</dbReference>
<comment type="caution">
    <text evidence="2">The sequence shown here is derived from an EMBL/GenBank/DDBJ whole genome shotgun (WGS) entry which is preliminary data.</text>
</comment>
<evidence type="ECO:0000313" key="2">
    <source>
        <dbReference type="EMBL" id="REC58327.1"/>
    </source>
</evidence>
<dbReference type="Proteomes" id="UP000257131">
    <property type="component" value="Unassembled WGS sequence"/>
</dbReference>
<gene>
    <name evidence="2" type="ORF">DRV84_03625</name>
</gene>
<dbReference type="InterPro" id="IPR042245">
    <property type="entry name" value="Tgt2/MlaC_sf"/>
</dbReference>
<dbReference type="AlphaFoldDB" id="A0A3D9BXS2"/>
<keyword evidence="1" id="KW-0732">Signal</keyword>
<dbReference type="Gene3D" id="3.10.450.710">
    <property type="entry name" value="Tgt2/MlaC"/>
    <property type="match status" value="1"/>
</dbReference>
<feature type="chain" id="PRO_5017616382" evidence="1">
    <location>
        <begin position="26"/>
        <end position="197"/>
    </location>
</feature>
<dbReference type="Pfam" id="PF05494">
    <property type="entry name" value="MlaC"/>
    <property type="match status" value="1"/>
</dbReference>
<feature type="signal peptide" evidence="1">
    <location>
        <begin position="1"/>
        <end position="25"/>
    </location>
</feature>
<evidence type="ECO:0000256" key="1">
    <source>
        <dbReference type="SAM" id="SignalP"/>
    </source>
</evidence>
<accession>A0A3D9BXS2</accession>
<proteinExistence type="predicted"/>
<evidence type="ECO:0000313" key="3">
    <source>
        <dbReference type="Proteomes" id="UP000257131"/>
    </source>
</evidence>
<keyword evidence="3" id="KW-1185">Reference proteome</keyword>
<organism evidence="2 3">
    <name type="scientific">Rhodosalinus sediminis</name>
    <dbReference type="NCBI Taxonomy" id="1940533"/>
    <lineage>
        <taxon>Bacteria</taxon>
        <taxon>Pseudomonadati</taxon>
        <taxon>Pseudomonadota</taxon>
        <taxon>Alphaproteobacteria</taxon>
        <taxon>Rhodobacterales</taxon>
        <taxon>Paracoccaceae</taxon>
        <taxon>Rhodosalinus</taxon>
    </lineage>
</organism>
<protein>
    <submittedName>
        <fullName evidence="2">ABC transporter substrate-binding protein</fullName>
    </submittedName>
</protein>